<keyword evidence="2 7" id="KW-0132">Cell division</keyword>
<evidence type="ECO:0000256" key="7">
    <source>
        <dbReference type="HAMAP-Rule" id="MF_00599"/>
    </source>
</evidence>
<evidence type="ECO:0000313" key="10">
    <source>
        <dbReference type="Proteomes" id="UP000199603"/>
    </source>
</evidence>
<keyword evidence="10" id="KW-1185">Reference proteome</keyword>
<dbReference type="Proteomes" id="UP000199603">
    <property type="component" value="Unassembled WGS sequence"/>
</dbReference>
<gene>
    <name evidence="7" type="primary">ftsB</name>
    <name evidence="9" type="ORF">SAMN04488509_101462</name>
</gene>
<dbReference type="NCBIfam" id="NF002058">
    <property type="entry name" value="PRK00888.1"/>
    <property type="match status" value="1"/>
</dbReference>
<keyword evidence="7" id="KW-0997">Cell inner membrane</keyword>
<dbReference type="PANTHER" id="PTHR37485:SF1">
    <property type="entry name" value="CELL DIVISION PROTEIN FTSB"/>
    <property type="match status" value="1"/>
</dbReference>
<evidence type="ECO:0000256" key="4">
    <source>
        <dbReference type="ARBA" id="ARBA00022989"/>
    </source>
</evidence>
<dbReference type="STRING" id="265719.SAMN04488509_101462"/>
<keyword evidence="5 7" id="KW-0472">Membrane</keyword>
<evidence type="ECO:0000256" key="8">
    <source>
        <dbReference type="SAM" id="MobiDB-lite"/>
    </source>
</evidence>
<comment type="similarity">
    <text evidence="7">Belongs to the FtsB family.</text>
</comment>
<dbReference type="Pfam" id="PF04977">
    <property type="entry name" value="DivIC"/>
    <property type="match status" value="1"/>
</dbReference>
<comment type="function">
    <text evidence="7">Essential cell division protein. May link together the upstream cell division proteins, which are predominantly cytoplasmic, with the downstream cell division proteins, which are predominantly periplasmic.</text>
</comment>
<evidence type="ECO:0000256" key="1">
    <source>
        <dbReference type="ARBA" id="ARBA00022475"/>
    </source>
</evidence>
<keyword evidence="7" id="KW-0175">Coiled coil</keyword>
<dbReference type="PANTHER" id="PTHR37485">
    <property type="entry name" value="CELL DIVISION PROTEIN FTSB"/>
    <property type="match status" value="1"/>
</dbReference>
<keyword evidence="4 7" id="KW-1133">Transmembrane helix</keyword>
<dbReference type="InterPro" id="IPR023081">
    <property type="entry name" value="Cell_div_FtsB"/>
</dbReference>
<feature type="topological domain" description="Cytoplasmic" evidence="7">
    <location>
        <begin position="1"/>
        <end position="4"/>
    </location>
</feature>
<evidence type="ECO:0000313" key="9">
    <source>
        <dbReference type="EMBL" id="SDD15258.1"/>
    </source>
</evidence>
<evidence type="ECO:0000256" key="5">
    <source>
        <dbReference type="ARBA" id="ARBA00023136"/>
    </source>
</evidence>
<comment type="subcellular location">
    <subcellularLocation>
        <location evidence="7">Cell inner membrane</location>
        <topology evidence="7">Single-pass type II membrane protein</topology>
    </subcellularLocation>
    <text evidence="7">Localizes to the division septum.</text>
</comment>
<reference evidence="9 10" key="1">
    <citation type="submission" date="2016-10" db="EMBL/GenBank/DDBJ databases">
        <authorList>
            <person name="de Groot N.N."/>
        </authorList>
    </citation>
    <scope>NUCLEOTIDE SEQUENCE [LARGE SCALE GENOMIC DNA]</scope>
    <source>
        <strain evidence="9 10">DSM 16957</strain>
    </source>
</reference>
<keyword evidence="6 7" id="KW-0131">Cell cycle</keyword>
<keyword evidence="3 7" id="KW-0812">Transmembrane</keyword>
<accession>A0A1G6SEE5</accession>
<feature type="region of interest" description="Disordered" evidence="8">
    <location>
        <begin position="91"/>
        <end position="115"/>
    </location>
</feature>
<evidence type="ECO:0000256" key="3">
    <source>
        <dbReference type="ARBA" id="ARBA00022692"/>
    </source>
</evidence>
<comment type="subunit">
    <text evidence="7">Part of a complex composed of FtsB, FtsL and FtsQ.</text>
</comment>
<feature type="topological domain" description="Periplasmic" evidence="7">
    <location>
        <begin position="23"/>
        <end position="115"/>
    </location>
</feature>
<name>A0A1G6SEE5_9GAMM</name>
<sequence>MFRLAILALLALLVYLQVQLWTGAGGRAQVEELAKAVERQRVENRQLEQRNAALEAEVLDLKEGASAVEERARAELGMIQPGEVFYRVVDGDKVPEPASSEPVEGTPTAVSRPRQ</sequence>
<feature type="coiled-coil region" evidence="7">
    <location>
        <begin position="30"/>
        <end position="71"/>
    </location>
</feature>
<evidence type="ECO:0000256" key="2">
    <source>
        <dbReference type="ARBA" id="ARBA00022618"/>
    </source>
</evidence>
<organism evidence="9 10">
    <name type="scientific">Aquimonas voraii</name>
    <dbReference type="NCBI Taxonomy" id="265719"/>
    <lineage>
        <taxon>Bacteria</taxon>
        <taxon>Pseudomonadati</taxon>
        <taxon>Pseudomonadota</taxon>
        <taxon>Gammaproteobacteria</taxon>
        <taxon>Lysobacterales</taxon>
        <taxon>Lysobacteraceae</taxon>
        <taxon>Aquimonas</taxon>
    </lineage>
</organism>
<dbReference type="AlphaFoldDB" id="A0A1G6SEE5"/>
<proteinExistence type="inferred from homology"/>
<keyword evidence="1 7" id="KW-1003">Cell membrane</keyword>
<dbReference type="GO" id="GO:0005886">
    <property type="term" value="C:plasma membrane"/>
    <property type="evidence" value="ECO:0007669"/>
    <property type="project" value="UniProtKB-SubCell"/>
</dbReference>
<dbReference type="EMBL" id="FNAG01000001">
    <property type="protein sequence ID" value="SDD15258.1"/>
    <property type="molecule type" value="Genomic_DNA"/>
</dbReference>
<dbReference type="GO" id="GO:0030428">
    <property type="term" value="C:cell septum"/>
    <property type="evidence" value="ECO:0007669"/>
    <property type="project" value="TreeGrafter"/>
</dbReference>
<dbReference type="OrthoDB" id="7061211at2"/>
<dbReference type="GO" id="GO:0043093">
    <property type="term" value="P:FtsZ-dependent cytokinesis"/>
    <property type="evidence" value="ECO:0007669"/>
    <property type="project" value="UniProtKB-UniRule"/>
</dbReference>
<dbReference type="RefSeq" id="WP_091238322.1">
    <property type="nucleotide sequence ID" value="NZ_FNAG01000001.1"/>
</dbReference>
<dbReference type="GO" id="GO:0032153">
    <property type="term" value="C:cell division site"/>
    <property type="evidence" value="ECO:0007669"/>
    <property type="project" value="UniProtKB-UniRule"/>
</dbReference>
<dbReference type="InterPro" id="IPR007060">
    <property type="entry name" value="FtsL/DivIC"/>
</dbReference>
<dbReference type="HAMAP" id="MF_00599">
    <property type="entry name" value="FtsB"/>
    <property type="match status" value="1"/>
</dbReference>
<evidence type="ECO:0000256" key="6">
    <source>
        <dbReference type="ARBA" id="ARBA00023306"/>
    </source>
</evidence>
<protein>
    <recommendedName>
        <fullName evidence="7">Cell division protein FtsB</fullName>
    </recommendedName>
</protein>